<gene>
    <name evidence="2" type="ORF">SEV965_LOCUS30767</name>
</gene>
<reference evidence="2" key="1">
    <citation type="submission" date="2021-02" db="EMBL/GenBank/DDBJ databases">
        <authorList>
            <person name="Nowell W R."/>
        </authorList>
    </citation>
    <scope>NUCLEOTIDE SEQUENCE</scope>
</reference>
<evidence type="ECO:0000313" key="2">
    <source>
        <dbReference type="EMBL" id="CAF1387978.1"/>
    </source>
</evidence>
<dbReference type="Proteomes" id="UP000663889">
    <property type="component" value="Unassembled WGS sequence"/>
</dbReference>
<feature type="transmembrane region" description="Helical" evidence="1">
    <location>
        <begin position="12"/>
        <end position="35"/>
    </location>
</feature>
<accession>A0A815K913</accession>
<evidence type="ECO:0000313" key="3">
    <source>
        <dbReference type="Proteomes" id="UP000663889"/>
    </source>
</evidence>
<name>A0A815K913_9BILA</name>
<evidence type="ECO:0000256" key="1">
    <source>
        <dbReference type="SAM" id="Phobius"/>
    </source>
</evidence>
<organism evidence="2 3">
    <name type="scientific">Rotaria sordida</name>
    <dbReference type="NCBI Taxonomy" id="392033"/>
    <lineage>
        <taxon>Eukaryota</taxon>
        <taxon>Metazoa</taxon>
        <taxon>Spiralia</taxon>
        <taxon>Gnathifera</taxon>
        <taxon>Rotifera</taxon>
        <taxon>Eurotatoria</taxon>
        <taxon>Bdelloidea</taxon>
        <taxon>Philodinida</taxon>
        <taxon>Philodinidae</taxon>
        <taxon>Rotaria</taxon>
    </lineage>
</organism>
<dbReference type="AlphaFoldDB" id="A0A815K913"/>
<keyword evidence="1" id="KW-0812">Transmembrane</keyword>
<keyword evidence="1" id="KW-1133">Transmembrane helix</keyword>
<protein>
    <submittedName>
        <fullName evidence="2">Uncharacterized protein</fullName>
    </submittedName>
</protein>
<proteinExistence type="predicted"/>
<keyword evidence="1" id="KW-0472">Membrane</keyword>
<sequence>MHRWIFDSYQATIVTGIFFFLLLSFSLILQCKVLLPLKNIDEIIQIGALSNLLFEYSSVATNQRRTCKFNFLNEKSTVLATD</sequence>
<comment type="caution">
    <text evidence="2">The sequence shown here is derived from an EMBL/GenBank/DDBJ whole genome shotgun (WGS) entry which is preliminary data.</text>
</comment>
<dbReference type="EMBL" id="CAJNOU010003389">
    <property type="protein sequence ID" value="CAF1387978.1"/>
    <property type="molecule type" value="Genomic_DNA"/>
</dbReference>